<feature type="compositionally biased region" description="Basic residues" evidence="1">
    <location>
        <begin position="92"/>
        <end position="103"/>
    </location>
</feature>
<dbReference type="Proteomes" id="UP000462055">
    <property type="component" value="Unassembled WGS sequence"/>
</dbReference>
<sequence>MARRRTDRDDAPAGLGEHGEPACRLPFEHRARGKEDGAVRLVRDLQASPRDVGALHGVVVHDVGVDAQPVEHAGQPAETWPSASATDAARSAARHRAHGRSRR</sequence>
<evidence type="ECO:0000256" key="1">
    <source>
        <dbReference type="SAM" id="MobiDB-lite"/>
    </source>
</evidence>
<feature type="compositionally biased region" description="Low complexity" evidence="1">
    <location>
        <begin position="82"/>
        <end position="91"/>
    </location>
</feature>
<gene>
    <name evidence="2" type="ORF">F8568_024900</name>
</gene>
<dbReference type="RefSeq" id="WP_151596104.1">
    <property type="nucleotide sequence ID" value="NZ_WBMS02000020.1"/>
</dbReference>
<keyword evidence="3" id="KW-1185">Reference proteome</keyword>
<proteinExistence type="predicted"/>
<comment type="caution">
    <text evidence="2">The sequence shown here is derived from an EMBL/GenBank/DDBJ whole genome shotgun (WGS) entry which is preliminary data.</text>
</comment>
<evidence type="ECO:0000313" key="3">
    <source>
        <dbReference type="Proteomes" id="UP000462055"/>
    </source>
</evidence>
<evidence type="ECO:0000313" key="2">
    <source>
        <dbReference type="EMBL" id="MWA03562.1"/>
    </source>
</evidence>
<accession>A0A6I4MCW4</accession>
<dbReference type="AlphaFoldDB" id="A0A6I4MCW4"/>
<feature type="region of interest" description="Disordered" evidence="1">
    <location>
        <begin position="1"/>
        <end position="22"/>
    </location>
</feature>
<feature type="region of interest" description="Disordered" evidence="1">
    <location>
        <begin position="66"/>
        <end position="103"/>
    </location>
</feature>
<protein>
    <submittedName>
        <fullName evidence="2">Uncharacterized protein</fullName>
    </submittedName>
</protein>
<name>A0A6I4MCW4_9ACTN</name>
<reference evidence="2" key="1">
    <citation type="submission" date="2019-12" db="EMBL/GenBank/DDBJ databases">
        <title>Actinomadura physcomitrii sp. nov., a novel actinomycete isolated from moss [Physcomitrium sphaericum (Ludw) Fuernr].</title>
        <authorList>
            <person name="Zhuang X."/>
        </authorList>
    </citation>
    <scope>NUCLEOTIDE SEQUENCE [LARGE SCALE GENOMIC DNA]</scope>
    <source>
        <strain evidence="2">LD22</strain>
    </source>
</reference>
<dbReference type="EMBL" id="WBMS02000020">
    <property type="protein sequence ID" value="MWA03562.1"/>
    <property type="molecule type" value="Genomic_DNA"/>
</dbReference>
<organism evidence="2 3">
    <name type="scientific">Actinomadura physcomitrii</name>
    <dbReference type="NCBI Taxonomy" id="2650748"/>
    <lineage>
        <taxon>Bacteria</taxon>
        <taxon>Bacillati</taxon>
        <taxon>Actinomycetota</taxon>
        <taxon>Actinomycetes</taxon>
        <taxon>Streptosporangiales</taxon>
        <taxon>Thermomonosporaceae</taxon>
        <taxon>Actinomadura</taxon>
    </lineage>
</organism>